<dbReference type="AlphaFoldDB" id="A0A2N6PEL3"/>
<dbReference type="PANTHER" id="PTHR33164:SF101">
    <property type="entry name" value="TRANSCRIPTIONAL REPRESSOR MPRA"/>
    <property type="match status" value="1"/>
</dbReference>
<protein>
    <submittedName>
        <fullName evidence="2">MarR family transcriptional regulator</fullName>
    </submittedName>
</protein>
<accession>A0A2N6PEL3</accession>
<dbReference type="InterPro" id="IPR036390">
    <property type="entry name" value="WH_DNA-bd_sf"/>
</dbReference>
<dbReference type="SMART" id="SM00347">
    <property type="entry name" value="HTH_MARR"/>
    <property type="match status" value="1"/>
</dbReference>
<sequence length="191" mass="21059">MLIVPRQYAGAKCSQVSRSSRRNDVEREFDPIDESRRQWLAHGWTDAADGMTLVISIMRAHQLLLARVDQTLRPLGLTFSRYEVLALLSFTRRGSLPMNKITKRLQVHATSTTNSVDRLEAAGLVARRPHPADGRTTLVEITEAGRQLVTEATADLNRDVFEQPGLDAADVSRLLGELASLRAGLGDSAQA</sequence>
<dbReference type="GO" id="GO:0003700">
    <property type="term" value="F:DNA-binding transcription factor activity"/>
    <property type="evidence" value="ECO:0007669"/>
    <property type="project" value="InterPro"/>
</dbReference>
<feature type="domain" description="HTH marR-type" evidence="1">
    <location>
        <begin position="50"/>
        <end position="183"/>
    </location>
</feature>
<evidence type="ECO:0000313" key="2">
    <source>
        <dbReference type="EMBL" id="PMB97110.1"/>
    </source>
</evidence>
<dbReference type="PROSITE" id="PS50995">
    <property type="entry name" value="HTH_MARR_2"/>
    <property type="match status" value="1"/>
</dbReference>
<dbReference type="Proteomes" id="UP000235703">
    <property type="component" value="Unassembled WGS sequence"/>
</dbReference>
<dbReference type="EMBL" id="PNFZ01000009">
    <property type="protein sequence ID" value="PMB97110.1"/>
    <property type="molecule type" value="Genomic_DNA"/>
</dbReference>
<dbReference type="GO" id="GO:0006950">
    <property type="term" value="P:response to stress"/>
    <property type="evidence" value="ECO:0007669"/>
    <property type="project" value="TreeGrafter"/>
</dbReference>
<name>A0A2N6PEL3_9MICO</name>
<keyword evidence="3" id="KW-1185">Reference proteome</keyword>
<evidence type="ECO:0000313" key="3">
    <source>
        <dbReference type="Proteomes" id="UP000235703"/>
    </source>
</evidence>
<dbReference type="InterPro" id="IPR036388">
    <property type="entry name" value="WH-like_DNA-bd_sf"/>
</dbReference>
<dbReference type="InterPro" id="IPR000835">
    <property type="entry name" value="HTH_MarR-typ"/>
</dbReference>
<organism evidence="2 3">
    <name type="scientific">Brevibacterium luteolum</name>
    <dbReference type="NCBI Taxonomy" id="199591"/>
    <lineage>
        <taxon>Bacteria</taxon>
        <taxon>Bacillati</taxon>
        <taxon>Actinomycetota</taxon>
        <taxon>Actinomycetes</taxon>
        <taxon>Micrococcales</taxon>
        <taxon>Brevibacteriaceae</taxon>
        <taxon>Brevibacterium</taxon>
    </lineage>
</organism>
<dbReference type="OrthoDB" id="3296622at2"/>
<proteinExistence type="predicted"/>
<reference evidence="2 3" key="1">
    <citation type="submission" date="2017-09" db="EMBL/GenBank/DDBJ databases">
        <title>Bacterial strain isolated from the female urinary microbiota.</title>
        <authorList>
            <person name="Thomas-White K."/>
            <person name="Kumar N."/>
            <person name="Forster S."/>
            <person name="Putonti C."/>
            <person name="Lawley T."/>
            <person name="Wolfe A.J."/>
        </authorList>
    </citation>
    <scope>NUCLEOTIDE SEQUENCE [LARGE SCALE GENOMIC DNA]</scope>
    <source>
        <strain evidence="2 3">UMB0680</strain>
    </source>
</reference>
<dbReference type="Gene3D" id="1.10.10.10">
    <property type="entry name" value="Winged helix-like DNA-binding domain superfamily/Winged helix DNA-binding domain"/>
    <property type="match status" value="1"/>
</dbReference>
<dbReference type="SUPFAM" id="SSF46785">
    <property type="entry name" value="Winged helix' DNA-binding domain"/>
    <property type="match status" value="1"/>
</dbReference>
<evidence type="ECO:0000259" key="1">
    <source>
        <dbReference type="PROSITE" id="PS50995"/>
    </source>
</evidence>
<comment type="caution">
    <text evidence="2">The sequence shown here is derived from an EMBL/GenBank/DDBJ whole genome shotgun (WGS) entry which is preliminary data.</text>
</comment>
<dbReference type="PANTHER" id="PTHR33164">
    <property type="entry name" value="TRANSCRIPTIONAL REGULATOR, MARR FAMILY"/>
    <property type="match status" value="1"/>
</dbReference>
<dbReference type="Pfam" id="PF12802">
    <property type="entry name" value="MarR_2"/>
    <property type="match status" value="1"/>
</dbReference>
<gene>
    <name evidence="2" type="ORF">CJ198_12390</name>
</gene>
<dbReference type="InterPro" id="IPR039422">
    <property type="entry name" value="MarR/SlyA-like"/>
</dbReference>
<dbReference type="PRINTS" id="PR00598">
    <property type="entry name" value="HTHMARR"/>
</dbReference>